<organism evidence="2">
    <name type="scientific">marine metagenome</name>
    <dbReference type="NCBI Taxonomy" id="408172"/>
    <lineage>
        <taxon>unclassified sequences</taxon>
        <taxon>metagenomes</taxon>
        <taxon>ecological metagenomes</taxon>
    </lineage>
</organism>
<protein>
    <submittedName>
        <fullName evidence="2">Uncharacterized protein</fullName>
    </submittedName>
</protein>
<evidence type="ECO:0000313" key="2">
    <source>
        <dbReference type="EMBL" id="SVD41267.1"/>
    </source>
</evidence>
<proteinExistence type="predicted"/>
<feature type="non-terminal residue" evidence="2">
    <location>
        <position position="273"/>
    </location>
</feature>
<dbReference type="EMBL" id="UINC01149043">
    <property type="protein sequence ID" value="SVD41267.1"/>
    <property type="molecule type" value="Genomic_DNA"/>
</dbReference>
<feature type="region of interest" description="Disordered" evidence="1">
    <location>
        <begin position="223"/>
        <end position="273"/>
    </location>
</feature>
<evidence type="ECO:0000256" key="1">
    <source>
        <dbReference type="SAM" id="MobiDB-lite"/>
    </source>
</evidence>
<feature type="non-terminal residue" evidence="2">
    <location>
        <position position="1"/>
    </location>
</feature>
<name>A0A382V4A4_9ZZZZ</name>
<sequence>VVFEFLNRLIGHTDSSVDAVNAYVEGSASADEQTLVERMMCENPGLEKDLGTQRALLEVLRRVEKVEAPRSFTVTPEMIARAERSDSALSRVAELFGPQRKLALAPAVIAGIAALSVALLALGDITGVVDQTSGGDDSVSVVVVVESAASIGALGIAGETGESGSPAAGGTSDDSTFLTEKASQSGGAGAAAATAAPAQATAPEAVTESAAPAPLVTVIVTEKGDAESSRIAPVGEPPSLTMEATAPVARPEEDVETSAKDRAIVEPANEDTG</sequence>
<reference evidence="2" key="1">
    <citation type="submission" date="2018-05" db="EMBL/GenBank/DDBJ databases">
        <authorList>
            <person name="Lanie J.A."/>
            <person name="Ng W.-L."/>
            <person name="Kazmierczak K.M."/>
            <person name="Andrzejewski T.M."/>
            <person name="Davidsen T.M."/>
            <person name="Wayne K.J."/>
            <person name="Tettelin H."/>
            <person name="Glass J.I."/>
            <person name="Rusch D."/>
            <person name="Podicherti R."/>
            <person name="Tsui H.-C.T."/>
            <person name="Winkler M.E."/>
        </authorList>
    </citation>
    <scope>NUCLEOTIDE SEQUENCE</scope>
</reference>
<gene>
    <name evidence="2" type="ORF">METZ01_LOCUS394121</name>
</gene>
<dbReference type="AlphaFoldDB" id="A0A382V4A4"/>
<feature type="region of interest" description="Disordered" evidence="1">
    <location>
        <begin position="156"/>
        <end position="190"/>
    </location>
</feature>
<accession>A0A382V4A4</accession>